<evidence type="ECO:0000313" key="2">
    <source>
        <dbReference type="Proteomes" id="UP000706151"/>
    </source>
</evidence>
<sequence length="60" mass="6623">MAEHGEWISKGASLSDVTATKEYGVSRVLIVKGMGAGKLECREEAVWGSPYIKVLRRELE</sequence>
<evidence type="ECO:0000313" key="1">
    <source>
        <dbReference type="EMBL" id="MBK7956626.1"/>
    </source>
</evidence>
<protein>
    <submittedName>
        <fullName evidence="1">Uncharacterized protein</fullName>
    </submittedName>
</protein>
<name>A0A935TDH1_9PROT</name>
<dbReference type="Proteomes" id="UP000706151">
    <property type="component" value="Unassembled WGS sequence"/>
</dbReference>
<dbReference type="AlphaFoldDB" id="A0A935TDH1"/>
<reference evidence="1 2" key="1">
    <citation type="submission" date="2020-10" db="EMBL/GenBank/DDBJ databases">
        <title>Connecting structure to function with the recovery of over 1000 high-quality activated sludge metagenome-assembled genomes encoding full-length rRNA genes using long-read sequencing.</title>
        <authorList>
            <person name="Singleton C.M."/>
            <person name="Petriglieri F."/>
            <person name="Kristensen J.M."/>
            <person name="Kirkegaard R.H."/>
            <person name="Michaelsen T.Y."/>
            <person name="Andersen M.H."/>
            <person name="Karst S.M."/>
            <person name="Dueholm M.S."/>
            <person name="Nielsen P.H."/>
            <person name="Albertsen M."/>
        </authorList>
    </citation>
    <scope>NUCLEOTIDE SEQUENCE [LARGE SCALE GENOMIC DNA]</scope>
    <source>
        <strain evidence="1">Fred_18-Q3-R57-64_BAT3C.720</strain>
    </source>
</reference>
<dbReference type="EMBL" id="JADJOT010000013">
    <property type="protein sequence ID" value="MBK7956626.1"/>
    <property type="molecule type" value="Genomic_DNA"/>
</dbReference>
<comment type="caution">
    <text evidence="1">The sequence shown here is derived from an EMBL/GenBank/DDBJ whole genome shotgun (WGS) entry which is preliminary data.</text>
</comment>
<accession>A0A935TDH1</accession>
<gene>
    <name evidence="1" type="ORF">IPK02_23335</name>
</gene>
<proteinExistence type="predicted"/>
<organism evidence="1 2">
    <name type="scientific">Candidatus Accumulibacter affinis</name>
    <dbReference type="NCBI Taxonomy" id="2954384"/>
    <lineage>
        <taxon>Bacteria</taxon>
        <taxon>Pseudomonadati</taxon>
        <taxon>Pseudomonadota</taxon>
        <taxon>Betaproteobacteria</taxon>
        <taxon>Candidatus Accumulibacter</taxon>
    </lineage>
</organism>